<protein>
    <recommendedName>
        <fullName evidence="3">CarD-like/TRCF RNAP-interacting domain-containing protein</fullName>
    </recommendedName>
</protein>
<sequence length="172" mass="19954">MLEDKPLVVGDAIVELGSVYRVYKVGKKVTFNNENLEHIFYKPVYDTPENRTLDCSIPVKNIDQARMRRPISRQKINEIMVFLSTHQTVRIEVDLNQSKEDLMQNDPHVSAQVLKRIWMELQRDDVNATTSRQSLFETALTRLSQEVALKFEITLPQAKKKLERALKRATEA</sequence>
<evidence type="ECO:0000313" key="2">
    <source>
        <dbReference type="Proteomes" id="UP000177263"/>
    </source>
</evidence>
<dbReference type="Proteomes" id="UP000177263">
    <property type="component" value="Unassembled WGS sequence"/>
</dbReference>
<proteinExistence type="predicted"/>
<name>A0A1F7YMH4_9BACT</name>
<dbReference type="EMBL" id="MGGM01000029">
    <property type="protein sequence ID" value="OGM28487.1"/>
    <property type="molecule type" value="Genomic_DNA"/>
</dbReference>
<organism evidence="1 2">
    <name type="scientific">Candidatus Woesebacteria bacterium RIFCSPHIGHO2_01_FULL_41_10</name>
    <dbReference type="NCBI Taxonomy" id="1802500"/>
    <lineage>
        <taxon>Bacteria</taxon>
        <taxon>Candidatus Woeseibacteriota</taxon>
    </lineage>
</organism>
<reference evidence="1 2" key="1">
    <citation type="journal article" date="2016" name="Nat. Commun.">
        <title>Thousands of microbial genomes shed light on interconnected biogeochemical processes in an aquifer system.</title>
        <authorList>
            <person name="Anantharaman K."/>
            <person name="Brown C.T."/>
            <person name="Hug L.A."/>
            <person name="Sharon I."/>
            <person name="Castelle C.J."/>
            <person name="Probst A.J."/>
            <person name="Thomas B.C."/>
            <person name="Singh A."/>
            <person name="Wilkins M.J."/>
            <person name="Karaoz U."/>
            <person name="Brodie E.L."/>
            <person name="Williams K.H."/>
            <person name="Hubbard S.S."/>
            <person name="Banfield J.F."/>
        </authorList>
    </citation>
    <scope>NUCLEOTIDE SEQUENCE [LARGE SCALE GENOMIC DNA]</scope>
</reference>
<accession>A0A1F7YMH4</accession>
<evidence type="ECO:0000313" key="1">
    <source>
        <dbReference type="EMBL" id="OGM28487.1"/>
    </source>
</evidence>
<dbReference type="AlphaFoldDB" id="A0A1F7YMH4"/>
<comment type="caution">
    <text evidence="1">The sequence shown here is derived from an EMBL/GenBank/DDBJ whole genome shotgun (WGS) entry which is preliminary data.</text>
</comment>
<evidence type="ECO:0008006" key="3">
    <source>
        <dbReference type="Google" id="ProtNLM"/>
    </source>
</evidence>
<gene>
    <name evidence="1" type="ORF">A2801_00940</name>
</gene>